<dbReference type="Proteomes" id="UP000762676">
    <property type="component" value="Unassembled WGS sequence"/>
</dbReference>
<gene>
    <name evidence="2" type="ORF">ElyMa_001957300</name>
</gene>
<evidence type="ECO:0000313" key="3">
    <source>
        <dbReference type="Proteomes" id="UP000762676"/>
    </source>
</evidence>
<evidence type="ECO:0000313" key="2">
    <source>
        <dbReference type="EMBL" id="GFR65891.1"/>
    </source>
</evidence>
<proteinExistence type="predicted"/>
<dbReference type="AlphaFoldDB" id="A0AAV4EZA4"/>
<keyword evidence="3" id="KW-1185">Reference proteome</keyword>
<organism evidence="2 3">
    <name type="scientific">Elysia marginata</name>
    <dbReference type="NCBI Taxonomy" id="1093978"/>
    <lineage>
        <taxon>Eukaryota</taxon>
        <taxon>Metazoa</taxon>
        <taxon>Spiralia</taxon>
        <taxon>Lophotrochozoa</taxon>
        <taxon>Mollusca</taxon>
        <taxon>Gastropoda</taxon>
        <taxon>Heterobranchia</taxon>
        <taxon>Euthyneura</taxon>
        <taxon>Panpulmonata</taxon>
        <taxon>Sacoglossa</taxon>
        <taxon>Placobranchoidea</taxon>
        <taxon>Plakobranchidae</taxon>
        <taxon>Elysia</taxon>
    </lineage>
</organism>
<accession>A0AAV4EZA4</accession>
<dbReference type="EMBL" id="BMAT01003988">
    <property type="protein sequence ID" value="GFR65891.1"/>
    <property type="molecule type" value="Genomic_DNA"/>
</dbReference>
<feature type="region of interest" description="Disordered" evidence="1">
    <location>
        <begin position="1"/>
        <end position="23"/>
    </location>
</feature>
<name>A0AAV4EZA4_9GAST</name>
<sequence>MPTSGPQEHHPPTPTIVSAETPPKINRAAKKNLSLGATLRRCPKRVCPNYPLLEDLGPHLPFSSALRLVFFVLTSKTAQGSIIIVLHQNSTICLEHDVCPNVGCTEQ</sequence>
<reference evidence="2 3" key="1">
    <citation type="journal article" date="2021" name="Elife">
        <title>Chloroplast acquisition without the gene transfer in kleptoplastic sea slugs, Plakobranchus ocellatus.</title>
        <authorList>
            <person name="Maeda T."/>
            <person name="Takahashi S."/>
            <person name="Yoshida T."/>
            <person name="Shimamura S."/>
            <person name="Takaki Y."/>
            <person name="Nagai Y."/>
            <person name="Toyoda A."/>
            <person name="Suzuki Y."/>
            <person name="Arimoto A."/>
            <person name="Ishii H."/>
            <person name="Satoh N."/>
            <person name="Nishiyama T."/>
            <person name="Hasebe M."/>
            <person name="Maruyama T."/>
            <person name="Minagawa J."/>
            <person name="Obokata J."/>
            <person name="Shigenobu S."/>
        </authorList>
    </citation>
    <scope>NUCLEOTIDE SEQUENCE [LARGE SCALE GENOMIC DNA]</scope>
</reference>
<evidence type="ECO:0000256" key="1">
    <source>
        <dbReference type="SAM" id="MobiDB-lite"/>
    </source>
</evidence>
<protein>
    <submittedName>
        <fullName evidence="2">Uncharacterized protein</fullName>
    </submittedName>
</protein>
<comment type="caution">
    <text evidence="2">The sequence shown here is derived from an EMBL/GenBank/DDBJ whole genome shotgun (WGS) entry which is preliminary data.</text>
</comment>